<evidence type="ECO:0000256" key="2">
    <source>
        <dbReference type="PROSITE-ProRule" id="PRU00335"/>
    </source>
</evidence>
<evidence type="ECO:0000313" key="4">
    <source>
        <dbReference type="EMBL" id="MFD3262958.1"/>
    </source>
</evidence>
<comment type="caution">
    <text evidence="4">The sequence shown here is derived from an EMBL/GenBank/DDBJ whole genome shotgun (WGS) entry which is preliminary data.</text>
</comment>
<dbReference type="PRINTS" id="PR00455">
    <property type="entry name" value="HTHTETR"/>
</dbReference>
<keyword evidence="1 2" id="KW-0238">DNA-binding</keyword>
<feature type="DNA-binding region" description="H-T-H motif" evidence="2">
    <location>
        <begin position="37"/>
        <end position="56"/>
    </location>
</feature>
<evidence type="ECO:0000256" key="1">
    <source>
        <dbReference type="ARBA" id="ARBA00023125"/>
    </source>
</evidence>
<organism evidence="4 5">
    <name type="scientific">Phenylobacterium ferrooxidans</name>
    <dbReference type="NCBI Taxonomy" id="2982689"/>
    <lineage>
        <taxon>Bacteria</taxon>
        <taxon>Pseudomonadati</taxon>
        <taxon>Pseudomonadota</taxon>
        <taxon>Alphaproteobacteria</taxon>
        <taxon>Caulobacterales</taxon>
        <taxon>Caulobacteraceae</taxon>
        <taxon>Phenylobacterium</taxon>
    </lineage>
</organism>
<dbReference type="PANTHER" id="PTHR43479:SF11">
    <property type="entry name" value="ACREF_ENVCD OPERON REPRESSOR-RELATED"/>
    <property type="match status" value="1"/>
</dbReference>
<dbReference type="SUPFAM" id="SSF46689">
    <property type="entry name" value="Homeodomain-like"/>
    <property type="match status" value="1"/>
</dbReference>
<dbReference type="Proteomes" id="UP001598130">
    <property type="component" value="Unassembled WGS sequence"/>
</dbReference>
<dbReference type="EMBL" id="JAOTJD010000003">
    <property type="protein sequence ID" value="MFD3262958.1"/>
    <property type="molecule type" value="Genomic_DNA"/>
</dbReference>
<accession>A0ABW6CIP9</accession>
<evidence type="ECO:0000259" key="3">
    <source>
        <dbReference type="PROSITE" id="PS50977"/>
    </source>
</evidence>
<protein>
    <submittedName>
        <fullName evidence="4">TetR/AcrR family transcriptional regulator</fullName>
    </submittedName>
</protein>
<proteinExistence type="predicted"/>
<dbReference type="Gene3D" id="1.10.357.10">
    <property type="entry name" value="Tetracycline Repressor, domain 2"/>
    <property type="match status" value="1"/>
</dbReference>
<dbReference type="InterPro" id="IPR050624">
    <property type="entry name" value="HTH-type_Tx_Regulator"/>
</dbReference>
<name>A0ABW6CIP9_9CAUL</name>
<dbReference type="Pfam" id="PF00440">
    <property type="entry name" value="TetR_N"/>
    <property type="match status" value="1"/>
</dbReference>
<evidence type="ECO:0000313" key="5">
    <source>
        <dbReference type="Proteomes" id="UP001598130"/>
    </source>
</evidence>
<dbReference type="PANTHER" id="PTHR43479">
    <property type="entry name" value="ACREF/ENVCD OPERON REPRESSOR-RELATED"/>
    <property type="match status" value="1"/>
</dbReference>
<dbReference type="InterPro" id="IPR009057">
    <property type="entry name" value="Homeodomain-like_sf"/>
</dbReference>
<feature type="domain" description="HTH tetR-type" evidence="3">
    <location>
        <begin position="14"/>
        <end position="74"/>
    </location>
</feature>
<dbReference type="InterPro" id="IPR001647">
    <property type="entry name" value="HTH_TetR"/>
</dbReference>
<gene>
    <name evidence="4" type="ORF">OCL97_03145</name>
</gene>
<dbReference type="RefSeq" id="WP_377367523.1">
    <property type="nucleotide sequence ID" value="NZ_JAOTJD010000003.1"/>
</dbReference>
<reference evidence="4 5" key="1">
    <citation type="submission" date="2022-09" db="EMBL/GenBank/DDBJ databases">
        <title>New species of Phenylobacterium.</title>
        <authorList>
            <person name="Mieszkin S."/>
        </authorList>
    </citation>
    <scope>NUCLEOTIDE SEQUENCE [LARGE SCALE GENOMIC DNA]</scope>
    <source>
        <strain evidence="4 5">HK31-G</strain>
    </source>
</reference>
<dbReference type="PROSITE" id="PS50977">
    <property type="entry name" value="HTH_TETR_2"/>
    <property type="match status" value="1"/>
</dbReference>
<keyword evidence="5" id="KW-1185">Reference proteome</keyword>
<sequence>MIAKTASRQEPRRLRTRAALLEAGAELLAQRPIDAIAVNDIVDAAGVAKGSFFNHFQDKDAFAAEISAEIRAHVEARVTAVNANVTDPAVRMARAMCVFVQFALSDAKRAHIMLRGREWAADGEHPINAGLRADIDQGVAAGQFAGRAKTAGILYVIGLCQVLMMAVLSRRELAECQRLTAELLALTFTGLGLAHAEAIIENAIDEIVVGA</sequence>